<dbReference type="Gene3D" id="3.10.28.10">
    <property type="entry name" value="Homing endonucleases"/>
    <property type="match status" value="2"/>
</dbReference>
<dbReference type="InterPro" id="IPR004860">
    <property type="entry name" value="LAGLIDADG_dom"/>
</dbReference>
<dbReference type="PANTHER" id="PTHR36181">
    <property type="entry name" value="INTRON-ENCODED ENDONUCLEASE AI3-RELATED"/>
    <property type="match status" value="1"/>
</dbReference>
<dbReference type="EMBL" id="LC707859">
    <property type="protein sequence ID" value="BDI12842.1"/>
    <property type="molecule type" value="Genomic_DNA"/>
</dbReference>
<dbReference type="GO" id="GO:0005739">
    <property type="term" value="C:mitochondrion"/>
    <property type="evidence" value="ECO:0007669"/>
    <property type="project" value="UniProtKB-ARBA"/>
</dbReference>
<accession>A0A9N7KX61</accession>
<keyword evidence="3" id="KW-0496">Mitochondrion</keyword>
<evidence type="ECO:0000313" key="4">
    <source>
        <dbReference type="Proteomes" id="UP000703269"/>
    </source>
</evidence>
<dbReference type="PANTHER" id="PTHR36181:SF4">
    <property type="entry name" value="LAGLIDADG ENDONUCLEASE"/>
    <property type="match status" value="1"/>
</dbReference>
<geneLocation type="mitochondrion" evidence="3"/>
<feature type="non-terminal residue" evidence="3">
    <location>
        <position position="1"/>
    </location>
</feature>
<evidence type="ECO:0000313" key="3">
    <source>
        <dbReference type="EMBL" id="BDI12842.1"/>
    </source>
</evidence>
<reference evidence="3" key="1">
    <citation type="submission" date="2022-04" db="EMBL/GenBank/DDBJ databases">
        <title>The complete mitochondrial genome of the white-rot fungus Phanerochaete sordida YK-624.</title>
        <authorList>
            <person name="Mori T."/>
            <person name="Dohra H."/>
            <person name="Hirai H."/>
            <person name="Kawagishi H."/>
        </authorList>
    </citation>
    <scope>NUCLEOTIDE SEQUENCE</scope>
    <source>
        <strain evidence="3">YK-624</strain>
    </source>
</reference>
<protein>
    <recommendedName>
        <fullName evidence="2">Homing endonuclease LAGLIDADG domain-containing protein</fullName>
    </recommendedName>
</protein>
<keyword evidence="4" id="KW-1185">Reference proteome</keyword>
<dbReference type="GO" id="GO:0004519">
    <property type="term" value="F:endonuclease activity"/>
    <property type="evidence" value="ECO:0007669"/>
    <property type="project" value="InterPro"/>
</dbReference>
<dbReference type="Pfam" id="PF00961">
    <property type="entry name" value="LAGLIDADG_1"/>
    <property type="match status" value="2"/>
</dbReference>
<dbReference type="AlphaFoldDB" id="A0A9N7KX61"/>
<dbReference type="Proteomes" id="UP000703269">
    <property type="component" value="Mitochondrion MT"/>
</dbReference>
<name>A0A9N7KX61_9APHY</name>
<dbReference type="SUPFAM" id="SSF55608">
    <property type="entry name" value="Homing endonucleases"/>
    <property type="match status" value="2"/>
</dbReference>
<feature type="domain" description="Homing endonuclease LAGLIDADG" evidence="2">
    <location>
        <begin position="43"/>
        <end position="144"/>
    </location>
</feature>
<comment type="function">
    <text evidence="1">Mitochondrial DNA endonuclease involved in intron homing.</text>
</comment>
<sequence length="341" mass="39701">KYIFQPNTLNFWGYLFYEKYYSSNHELRNYSTSSNDTLDPWFITGFADAESSFSVSCYKNNKLKIGWELQPAFSIGLHLKDLGLLLKIKNFFNEVGRIKIDRLNNKVQYTVTRIKDLNTIIIPHFKEYQLMTQKRADFILFNSIIDKIIKKEHLTMVGFCEILAIKSQLNLGLTPELLEILHKNQVESPLKREIIEVTDQRLNPYWVAGFVSGDGSFNVSLGKDPRNTIGFRVDSRFSVGLNSRDANLIENLAKFFNCGVIFTSQNRPVIHFTVGKLEDLTNVILPFFNNYPVLRKRRIKSLDFFDFCRIISLVKNKEHLTENGIKKIHEIVLNMNQRRTP</sequence>
<evidence type="ECO:0000259" key="2">
    <source>
        <dbReference type="Pfam" id="PF00961"/>
    </source>
</evidence>
<evidence type="ECO:0000256" key="1">
    <source>
        <dbReference type="ARBA" id="ARBA00002670"/>
    </source>
</evidence>
<dbReference type="InterPro" id="IPR051289">
    <property type="entry name" value="LAGLIDADG_Endonuclease"/>
</dbReference>
<organism evidence="3 4">
    <name type="scientific">Phanerochaete sordida</name>
    <dbReference type="NCBI Taxonomy" id="48140"/>
    <lineage>
        <taxon>Eukaryota</taxon>
        <taxon>Fungi</taxon>
        <taxon>Dikarya</taxon>
        <taxon>Basidiomycota</taxon>
        <taxon>Agaricomycotina</taxon>
        <taxon>Agaricomycetes</taxon>
        <taxon>Polyporales</taxon>
        <taxon>Phanerochaetaceae</taxon>
        <taxon>Phanerochaete</taxon>
    </lineage>
</organism>
<dbReference type="InterPro" id="IPR027434">
    <property type="entry name" value="Homing_endonucl"/>
</dbReference>
<proteinExistence type="predicted"/>
<feature type="domain" description="Homing endonuclease LAGLIDADG" evidence="2">
    <location>
        <begin position="208"/>
        <end position="310"/>
    </location>
</feature>